<dbReference type="InterPro" id="IPR001387">
    <property type="entry name" value="Cro/C1-type_HTH"/>
</dbReference>
<dbReference type="EMBL" id="BQYH01000069">
    <property type="protein sequence ID" value="GKU75162.1"/>
    <property type="molecule type" value="Genomic_DNA"/>
</dbReference>
<feature type="domain" description="HTH cro/C1-type" evidence="1">
    <location>
        <begin position="41"/>
        <end position="92"/>
    </location>
</feature>
<evidence type="ECO:0000313" key="5">
    <source>
        <dbReference type="Proteomes" id="UP001139505"/>
    </source>
</evidence>
<evidence type="ECO:0000313" key="2">
    <source>
        <dbReference type="EMBL" id="GBG39593.1"/>
    </source>
</evidence>
<dbReference type="InterPro" id="IPR010982">
    <property type="entry name" value="Lambda_DNA-bd_dom_sf"/>
</dbReference>
<dbReference type="Proteomes" id="UP000245060">
    <property type="component" value="Unassembled WGS sequence"/>
</dbReference>
<dbReference type="EMBL" id="BFCH01000020">
    <property type="protein sequence ID" value="GBG39593.1"/>
    <property type="molecule type" value="Genomic_DNA"/>
</dbReference>
<dbReference type="Gene3D" id="1.10.260.40">
    <property type="entry name" value="lambda repressor-like DNA-binding domains"/>
    <property type="match status" value="1"/>
</dbReference>
<dbReference type="Proteomes" id="UP001139505">
    <property type="component" value="Unassembled WGS sequence"/>
</dbReference>
<organism evidence="3 5">
    <name type="scientific">Mycobacterium montefiorense</name>
    <dbReference type="NCBI Taxonomy" id="154654"/>
    <lineage>
        <taxon>Bacteria</taxon>
        <taxon>Bacillati</taxon>
        <taxon>Actinomycetota</taxon>
        <taxon>Actinomycetes</taxon>
        <taxon>Mycobacteriales</taxon>
        <taxon>Mycobacteriaceae</taxon>
        <taxon>Mycobacterium</taxon>
        <taxon>Mycobacterium simiae complex</taxon>
    </lineage>
</organism>
<sequence length="277" mass="30770">MQGQQAADGRPIGETTLAQFLRARRGRVRPTDVGLTIGGRRRVAGLRREEVAVLAGIGTDYYRRLEQGQEDNPSDRVLDAIGRALQLDDDALAHMRNLVHHNSVAGHVEPLQEPHHAIGVLLDGWSLTAALVVDPGMTVVSANKLAQALCPHLGVGANTVRAFFVEPQMRSFYRNWETLTAWCVSFIRAMLGQRRDPALISLVDELRTRSARFRQLWAEHDVTQETPGVMLINHPQVGPLDLNYQQMLLPRTGHWLVTYWAEPGSASEAALRRLASS</sequence>
<dbReference type="Pfam" id="PF13560">
    <property type="entry name" value="HTH_31"/>
    <property type="match status" value="1"/>
</dbReference>
<dbReference type="Pfam" id="PF17765">
    <property type="entry name" value="MLTR_LBD"/>
    <property type="match status" value="1"/>
</dbReference>
<dbReference type="GO" id="GO:0003677">
    <property type="term" value="F:DNA binding"/>
    <property type="evidence" value="ECO:0007669"/>
    <property type="project" value="InterPro"/>
</dbReference>
<comment type="caution">
    <text evidence="3">The sequence shown here is derived from an EMBL/GenBank/DDBJ whole genome shotgun (WGS) entry which is preliminary data.</text>
</comment>
<reference evidence="3" key="3">
    <citation type="journal article" date="2022" name="Microbiol. Resour. Announc.">
        <title>Draft Genome Sequences of Eight Mycobacterium montefiorense Strains Isolated from Salamanders in Captivity.</title>
        <authorList>
            <person name="Komine T."/>
            <person name="Ihara H."/>
            <person name="Fukano H."/>
            <person name="Hoshino Y."/>
            <person name="Kurata O."/>
            <person name="Wada S."/>
        </authorList>
    </citation>
    <scope>NUCLEOTIDE SEQUENCE</scope>
    <source>
        <strain evidence="3">NJB18185</strain>
    </source>
</reference>
<protein>
    <submittedName>
        <fullName evidence="3">Transcriptional regulator</fullName>
    </submittedName>
</protein>
<dbReference type="AlphaFoldDB" id="A0AA37PSR4"/>
<reference evidence="3" key="4">
    <citation type="submission" date="2022-04" db="EMBL/GenBank/DDBJ databases">
        <authorList>
            <person name="Komine T."/>
            <person name="Fukano H."/>
            <person name="Wada S."/>
        </authorList>
    </citation>
    <scope>NUCLEOTIDE SEQUENCE</scope>
    <source>
        <strain evidence="3">NJB18185</strain>
    </source>
</reference>
<evidence type="ECO:0000313" key="4">
    <source>
        <dbReference type="Proteomes" id="UP000245060"/>
    </source>
</evidence>
<evidence type="ECO:0000313" key="3">
    <source>
        <dbReference type="EMBL" id="GKU75162.1"/>
    </source>
</evidence>
<dbReference type="PANTHER" id="PTHR35010">
    <property type="entry name" value="BLL4672 PROTEIN-RELATED"/>
    <property type="match status" value="1"/>
</dbReference>
<gene>
    <name evidence="2" type="ORF">MmonteBS_39650</name>
    <name evidence="3" type="ORF">NJB18185_49330</name>
</gene>
<evidence type="ECO:0000259" key="1">
    <source>
        <dbReference type="PROSITE" id="PS50943"/>
    </source>
</evidence>
<keyword evidence="4" id="KW-1185">Reference proteome</keyword>
<dbReference type="SMART" id="SM00530">
    <property type="entry name" value="HTH_XRE"/>
    <property type="match status" value="1"/>
</dbReference>
<name>A0AA37PSR4_9MYCO</name>
<dbReference type="PROSITE" id="PS50943">
    <property type="entry name" value="HTH_CROC1"/>
    <property type="match status" value="1"/>
</dbReference>
<dbReference type="RefSeq" id="WP_108924706.1">
    <property type="nucleotide sequence ID" value="NZ_BFCH01000020.1"/>
</dbReference>
<dbReference type="CDD" id="cd00093">
    <property type="entry name" value="HTH_XRE"/>
    <property type="match status" value="1"/>
</dbReference>
<dbReference type="SUPFAM" id="SSF47413">
    <property type="entry name" value="lambda repressor-like DNA-binding domains"/>
    <property type="match status" value="1"/>
</dbReference>
<dbReference type="InterPro" id="IPR041413">
    <property type="entry name" value="MLTR_LBD"/>
</dbReference>
<dbReference type="Gene3D" id="3.30.450.180">
    <property type="match status" value="1"/>
</dbReference>
<reference evidence="4" key="2">
    <citation type="submission" date="2018-04" db="EMBL/GenBank/DDBJ databases">
        <title>Draft genome sequence of Mycobacterium montefiorense isolated from Japanese black salamander.</title>
        <authorList>
            <person name="Fukano H."/>
            <person name="Yoshida M."/>
            <person name="Shimizu A."/>
            <person name="Iwao H."/>
            <person name="Kurata O."/>
            <person name="Katayama Y."/>
            <person name="Omatsu T."/>
            <person name="Mizutani T."/>
            <person name="Wada S."/>
            <person name="Hoshino Y."/>
        </authorList>
    </citation>
    <scope>NUCLEOTIDE SEQUENCE [LARGE SCALE GENOMIC DNA]</scope>
    <source>
        <strain evidence="4">BS</strain>
    </source>
</reference>
<accession>A0AA37PSR4</accession>
<proteinExistence type="predicted"/>
<dbReference type="PANTHER" id="PTHR35010:SF2">
    <property type="entry name" value="BLL4672 PROTEIN"/>
    <property type="match status" value="1"/>
</dbReference>
<reference evidence="2" key="1">
    <citation type="journal article" date="2018" name="Genome Announc.">
        <title>Draft Genome Sequence of Mycobacterium montefiorense Isolated from Japanese Black Salamander (Hynobius nigrescens).</title>
        <authorList>
            <person name="Fukano H."/>
            <person name="Yoshida M."/>
            <person name="Shimizu A."/>
            <person name="Iwao H."/>
            <person name="Katayama Y."/>
            <person name="Omatsu T."/>
            <person name="Mizutani T."/>
            <person name="Kurata O."/>
            <person name="Wada S."/>
            <person name="Hoshino Y."/>
        </authorList>
    </citation>
    <scope>NUCLEOTIDE SEQUENCE</scope>
    <source>
        <strain evidence="2">BS</strain>
    </source>
</reference>